<dbReference type="InterPro" id="IPR051425">
    <property type="entry name" value="Formin_Homology"/>
</dbReference>
<feature type="compositionally biased region" description="Basic and acidic residues" evidence="2">
    <location>
        <begin position="1426"/>
        <end position="1443"/>
    </location>
</feature>
<dbReference type="InterPro" id="IPR033379">
    <property type="entry name" value="Acid_Pase_AS"/>
</dbReference>
<dbReference type="Gene3D" id="2.60.120.680">
    <property type="entry name" value="GOLD domain"/>
    <property type="match status" value="2"/>
</dbReference>
<feature type="compositionally biased region" description="Polar residues" evidence="2">
    <location>
        <begin position="1494"/>
        <end position="1504"/>
    </location>
</feature>
<feature type="region of interest" description="Disordered" evidence="2">
    <location>
        <begin position="559"/>
        <end position="587"/>
    </location>
</feature>
<dbReference type="PROSITE" id="PS00616">
    <property type="entry name" value="HIS_ACID_PHOSPHAT_1"/>
    <property type="match status" value="1"/>
</dbReference>
<evidence type="ECO:0000259" key="4">
    <source>
        <dbReference type="PROSITE" id="PS50826"/>
    </source>
</evidence>
<feature type="coiled-coil region" evidence="1">
    <location>
        <begin position="1630"/>
        <end position="1657"/>
    </location>
</feature>
<feature type="domain" description="FH2" evidence="5">
    <location>
        <begin position="1114"/>
        <end position="1498"/>
    </location>
</feature>
<feature type="chain" id="PRO_5035449458" evidence="3">
    <location>
        <begin position="24"/>
        <end position="1878"/>
    </location>
</feature>
<dbReference type="InterPro" id="IPR015425">
    <property type="entry name" value="FH2_Formin"/>
</dbReference>
<dbReference type="PROSITE" id="PS50826">
    <property type="entry name" value="RUN"/>
    <property type="match status" value="1"/>
</dbReference>
<dbReference type="Pfam" id="PF10152">
    <property type="entry name" value="CCDC53"/>
    <property type="match status" value="1"/>
</dbReference>
<feature type="signal peptide" evidence="3">
    <location>
        <begin position="1"/>
        <end position="23"/>
    </location>
</feature>
<evidence type="ECO:0000256" key="1">
    <source>
        <dbReference type="SAM" id="Coils"/>
    </source>
</evidence>
<dbReference type="SUPFAM" id="SSF101447">
    <property type="entry name" value="Formin homology 2 domain (FH2 domain)"/>
    <property type="match status" value="1"/>
</dbReference>
<accession>A0A8K1CTZ3</accession>
<evidence type="ECO:0000313" key="6">
    <source>
        <dbReference type="EMBL" id="TMW68772.1"/>
    </source>
</evidence>
<evidence type="ECO:0000259" key="5">
    <source>
        <dbReference type="PROSITE" id="PS51444"/>
    </source>
</evidence>
<protein>
    <submittedName>
        <fullName evidence="6">Uncharacterized protein</fullName>
    </submittedName>
</protein>
<dbReference type="PROSITE" id="PS51444">
    <property type="entry name" value="FH2"/>
    <property type="match status" value="1"/>
</dbReference>
<comment type="caution">
    <text evidence="6">The sequence shown here is derived from an EMBL/GenBank/DDBJ whole genome shotgun (WGS) entry which is preliminary data.</text>
</comment>
<evidence type="ECO:0000256" key="2">
    <source>
        <dbReference type="SAM" id="MobiDB-lite"/>
    </source>
</evidence>
<dbReference type="InterPro" id="IPR019309">
    <property type="entry name" value="WASHC3"/>
</dbReference>
<feature type="compositionally biased region" description="Polar residues" evidence="2">
    <location>
        <begin position="1539"/>
        <end position="1548"/>
    </location>
</feature>
<feature type="domain" description="RUN" evidence="4">
    <location>
        <begin position="705"/>
        <end position="842"/>
    </location>
</feature>
<feature type="region of interest" description="Disordered" evidence="2">
    <location>
        <begin position="1474"/>
        <end position="1504"/>
    </location>
</feature>
<feature type="compositionally biased region" description="Basic and acidic residues" evidence="2">
    <location>
        <begin position="1527"/>
        <end position="1537"/>
    </location>
</feature>
<dbReference type="InterPro" id="IPR000560">
    <property type="entry name" value="His_Pase_clade-2"/>
</dbReference>
<sequence length="1878" mass="210177">MKAGRFAAAWLALVAMTWSGSSAMDLSDEASELVLLVTLSRHGSRAPNPIVQKLCPNNLPNIRSYEVPPEQLTERGMEQLEATGQQIREVYVNEKKFLSPSFNGESRQRFEAYFRADAANRCGQSAVALGYGLYPDGTGPKGYGKQPIPVYMQLAENEHDFTAMGPCWTTLQEDTKKYTNTRGNPLIQQHADMLGQLSKVCGTQFYSGHAGEGSIAAIKDVADMFLFDQDQDLPPTPGLTKDLTYQLSKLSFQHLIERLYSSPRQITYVIGGFPQMLMRNLNDGAAPSFDPSRATKYYSYHGHRELLHGLGFMMGMKFNFPSLPEYNGSTPLIPGTTLFFELYRVKSPGADGNAPPQHFVRLFLWSPKSPRTQIRLDNCELDCPLAQFNAILAGHIQQTGTWQEICKYHPPAFQAMNLRQAVSSEDEAKPSASVWQWALPSGILIAVGAVSALAYKRFLRRRAYRPLSDHHRHSQKSPHGNSRMTPKSAVAFVLQASPWAPLVVRRGSSAEVSVRIELDDDERDAQACLVWQFFVEDHDIGFQILKDAEPIDELTRVAATDSVTEEADEEDTRRSLTSVPEEDEDRTNKEGIVTDAAIGSIYTFRWVNSYSLVRHKKVQYRFLVTSQRALTAAQRAASDSERRYQRRGSISEDGSIVKPHLAKRLELERRLTVDEVTMEQTRTIEQLQRCVSDMVSMFMMDPDRPLHEGSCREFITSLEAVLRNGIKESYLEMWPEEPYFEFLLQIEVVLRDDKGIVDEVNALVIPERLMYLGWTRSRALLFVALNKNILHYAFENLIKRRAAVERFYDRHALIYMYSSAHQIASYMSALNGVKFMLALYPDIPDSIGAERWPPNLFQCAPNTIYEGNDAINVNSELVDGRGFLHRSENEDPDTLKQIRFCSVPRFLLTQHPIQEIYVGRSEEATHKFEVTSGHIYAVAQLRVHGQDVIVALTDQDQQHLIEPITIEATDQWVDVLILLSQVSSKEAHLKFDNSSSMVRGKQVSYRLLTITEDQFDSAWESCHSVAQSISWKIATSNGDGTDKECAEYTALRKDPSMDKYFKMLSFGVPPSGVAQKMLQDDMPTEKINIFAAGPLGPTENDGSASDGQMNRKVIGLVGRQGNSLRKVHWTSLQSQQVNQTIWTRSTARRKTAPIHLSPNDYQEIEALFGESSKSKMNDKSGDSKKRVFSALDSRRSNNISIGLSQFKHVGGSKTIIESLKSCNFDFLTSDRLSTIYEIAPTSVETKRYTNFRGSRSKLEPAELFLIEMSDIPRVAEKVAAMMFVSQFESQAIELRSRIHSITEACYQVLQSERLARCFELILAIGNMLNAGTDMEGARGVTLGSLLKLSETKSVDRSVTLLQFIVKLIHDRGEGDLLYFLSELGAISNAKRFSNVICLSQAKALLTGLKQVEAEVKEEMTLDKKRFENEEAKRRQRYEAKLDQQHQSSASKPNVKDASSDLVDPRDALMNALRARGPPGKQVSRSDVEKPQSEAGANTSARSALRSAIQNKATQLGADTNINLGSRTYEKESSEPPSHRGSTPVANGASQHHTLMAAIRQRNENQDQPSKDHNYDQRAGSQTDLMAAIRSKRPPVHSSMKKTLDLDGQEANKPPSSYIPHVYLMENNRFITEMSKRILTIKSTMEELELEVETMNTEWEAAARYLGEDPISSSSEYVLNLLNRFILDVKVAKTLLFRKGITFSTASLLPNVEVGSVVATTLGPGVITALRIPESKIEIKFPWSREAYVSPVSVLTKGALVRCRLLGVGIIRETHYDRGMCNVRFSFGYGIVRVEDLTPETSSAKDALRKGILDTPLCIGDPVVTTFGYGYVQSIRQRAPSLTSGDTIVAVQMASADSDGDSGEYGVAYVHSAGIRIQY</sequence>
<feature type="region of interest" description="Disordered" evidence="2">
    <location>
        <begin position="1426"/>
        <end position="1460"/>
    </location>
</feature>
<dbReference type="GO" id="GO:0071203">
    <property type="term" value="C:WASH complex"/>
    <property type="evidence" value="ECO:0007669"/>
    <property type="project" value="InterPro"/>
</dbReference>
<dbReference type="SUPFAM" id="SSF53254">
    <property type="entry name" value="Phosphoglycerate mutase-like"/>
    <property type="match status" value="1"/>
</dbReference>
<dbReference type="InterPro" id="IPR037213">
    <property type="entry name" value="Run_dom_sf"/>
</dbReference>
<dbReference type="Proteomes" id="UP000794436">
    <property type="component" value="Unassembled WGS sequence"/>
</dbReference>
<dbReference type="Pfam" id="PF00328">
    <property type="entry name" value="His_Phos_2"/>
    <property type="match status" value="1"/>
</dbReference>
<dbReference type="SUPFAM" id="SSF101576">
    <property type="entry name" value="Supernatant protein factor (SPF), C-terminal domain"/>
    <property type="match status" value="1"/>
</dbReference>
<dbReference type="Gene3D" id="1.20.58.900">
    <property type="match status" value="1"/>
</dbReference>
<organism evidence="6 7">
    <name type="scientific">Pythium oligandrum</name>
    <name type="common">Mycoparasitic fungus</name>
    <dbReference type="NCBI Taxonomy" id="41045"/>
    <lineage>
        <taxon>Eukaryota</taxon>
        <taxon>Sar</taxon>
        <taxon>Stramenopiles</taxon>
        <taxon>Oomycota</taxon>
        <taxon>Peronosporomycetes</taxon>
        <taxon>Pythiales</taxon>
        <taxon>Pythiaceae</taxon>
        <taxon>Pythium</taxon>
    </lineage>
</organism>
<evidence type="ECO:0000256" key="3">
    <source>
        <dbReference type="SAM" id="SignalP"/>
    </source>
</evidence>
<dbReference type="SUPFAM" id="SSF140741">
    <property type="entry name" value="RUN domain-like"/>
    <property type="match status" value="1"/>
</dbReference>
<dbReference type="Gene3D" id="1.20.58.2220">
    <property type="entry name" value="Formin, FH2 domain"/>
    <property type="match status" value="2"/>
</dbReference>
<dbReference type="PANTHER" id="PTHR45725">
    <property type="entry name" value="FORMIN HOMOLOGY 2 FAMILY MEMBER"/>
    <property type="match status" value="1"/>
</dbReference>
<dbReference type="InterPro" id="IPR029033">
    <property type="entry name" value="His_PPase_superfam"/>
</dbReference>
<dbReference type="InterPro" id="IPR004012">
    <property type="entry name" value="Run_dom"/>
</dbReference>
<keyword evidence="3" id="KW-0732">Signal</keyword>
<proteinExistence type="predicted"/>
<feature type="region of interest" description="Disordered" evidence="2">
    <location>
        <begin position="1527"/>
        <end position="1548"/>
    </location>
</feature>
<keyword evidence="7" id="KW-1185">Reference proteome</keyword>
<dbReference type="SMART" id="SM00498">
    <property type="entry name" value="FH2"/>
    <property type="match status" value="1"/>
</dbReference>
<keyword evidence="1" id="KW-0175">Coiled coil</keyword>
<dbReference type="EMBL" id="SPLM01000002">
    <property type="protein sequence ID" value="TMW68772.1"/>
    <property type="molecule type" value="Genomic_DNA"/>
</dbReference>
<reference evidence="6" key="1">
    <citation type="submission" date="2019-03" db="EMBL/GenBank/DDBJ databases">
        <title>Long read genome sequence of the mycoparasitic Pythium oligandrum ATCC 38472 isolated from sugarbeet rhizosphere.</title>
        <authorList>
            <person name="Gaulin E."/>
        </authorList>
    </citation>
    <scope>NUCLEOTIDE SEQUENCE</scope>
    <source>
        <strain evidence="6">ATCC 38472_TT</strain>
    </source>
</reference>
<feature type="region of interest" description="Disordered" evidence="2">
    <location>
        <begin position="1591"/>
        <end position="1611"/>
    </location>
</feature>
<dbReference type="Gene3D" id="3.40.50.1240">
    <property type="entry name" value="Phosphoglycerate mutase-like"/>
    <property type="match status" value="1"/>
</dbReference>
<dbReference type="CDD" id="cd07061">
    <property type="entry name" value="HP_HAP_like"/>
    <property type="match status" value="1"/>
</dbReference>
<dbReference type="InterPro" id="IPR042201">
    <property type="entry name" value="FH2_Formin_sf"/>
</dbReference>
<dbReference type="SMART" id="SM00593">
    <property type="entry name" value="RUN"/>
    <property type="match status" value="1"/>
</dbReference>
<name>A0A8K1CTZ3_PYTOL</name>
<dbReference type="InterPro" id="IPR036598">
    <property type="entry name" value="GOLD_dom_sf"/>
</dbReference>
<dbReference type="PANTHER" id="PTHR45725:SF1">
    <property type="entry name" value="DISHEVELLED ASSOCIATED ACTIVATOR OF MORPHOGENESIS, ISOFORM D"/>
    <property type="match status" value="1"/>
</dbReference>
<dbReference type="Pfam" id="PF02181">
    <property type="entry name" value="FH2"/>
    <property type="match status" value="1"/>
</dbReference>
<evidence type="ECO:0000313" key="7">
    <source>
        <dbReference type="Proteomes" id="UP000794436"/>
    </source>
</evidence>
<gene>
    <name evidence="6" type="ORF">Poli38472_006240</name>
</gene>
<dbReference type="Pfam" id="PF02759">
    <property type="entry name" value="RUN"/>
    <property type="match status" value="1"/>
</dbReference>
<dbReference type="OrthoDB" id="1668162at2759"/>